<evidence type="ECO:0000256" key="1">
    <source>
        <dbReference type="SAM" id="MobiDB-lite"/>
    </source>
</evidence>
<gene>
    <name evidence="2" type="ORF">M513_07856</name>
</gene>
<dbReference type="Proteomes" id="UP000030764">
    <property type="component" value="Unassembled WGS sequence"/>
</dbReference>
<dbReference type="EMBL" id="KL363241">
    <property type="protein sequence ID" value="KFD51256.1"/>
    <property type="molecule type" value="Genomic_DNA"/>
</dbReference>
<organism evidence="2 3">
    <name type="scientific">Trichuris suis</name>
    <name type="common">pig whipworm</name>
    <dbReference type="NCBI Taxonomy" id="68888"/>
    <lineage>
        <taxon>Eukaryota</taxon>
        <taxon>Metazoa</taxon>
        <taxon>Ecdysozoa</taxon>
        <taxon>Nematoda</taxon>
        <taxon>Enoplea</taxon>
        <taxon>Dorylaimia</taxon>
        <taxon>Trichinellida</taxon>
        <taxon>Trichuridae</taxon>
        <taxon>Trichuris</taxon>
    </lineage>
</organism>
<keyword evidence="3" id="KW-1185">Reference proteome</keyword>
<proteinExistence type="predicted"/>
<evidence type="ECO:0000313" key="2">
    <source>
        <dbReference type="EMBL" id="KFD51256.1"/>
    </source>
</evidence>
<name>A0A085M210_9BILA</name>
<reference evidence="2 3" key="1">
    <citation type="journal article" date="2014" name="Nat. Genet.">
        <title>Genome and transcriptome of the porcine whipworm Trichuris suis.</title>
        <authorList>
            <person name="Jex A.R."/>
            <person name="Nejsum P."/>
            <person name="Schwarz E.M."/>
            <person name="Hu L."/>
            <person name="Young N.D."/>
            <person name="Hall R.S."/>
            <person name="Korhonen P.K."/>
            <person name="Liao S."/>
            <person name="Thamsborg S."/>
            <person name="Xia J."/>
            <person name="Xu P."/>
            <person name="Wang S."/>
            <person name="Scheerlinck J.P."/>
            <person name="Hofmann A."/>
            <person name="Sternberg P.W."/>
            <person name="Wang J."/>
            <person name="Gasser R.B."/>
        </authorList>
    </citation>
    <scope>NUCLEOTIDE SEQUENCE [LARGE SCALE GENOMIC DNA]</scope>
    <source>
        <strain evidence="2">DCEP-RM93M</strain>
    </source>
</reference>
<sequence>MINCVIDHNTTRSRGKNEDAKEREHGLRKTDAPDRKSRRREEREHAARSRCCRHHKLLNLGRDARLAASGPDFYRMAAGASTDMVQKAKGGHNVHVSIATVKTSNHTQLDVKRNAFMSFLVFCCVRTLPDRRNNSRKCRCCGRRSELGQLNTGPVHSSVSSTAGHLKNSRKGTLPGRCTTSEKRHEL</sequence>
<feature type="compositionally biased region" description="Basic and acidic residues" evidence="1">
    <location>
        <begin position="15"/>
        <end position="47"/>
    </location>
</feature>
<feature type="region of interest" description="Disordered" evidence="1">
    <location>
        <begin position="1"/>
        <end position="47"/>
    </location>
</feature>
<feature type="region of interest" description="Disordered" evidence="1">
    <location>
        <begin position="151"/>
        <end position="187"/>
    </location>
</feature>
<dbReference type="AlphaFoldDB" id="A0A085M210"/>
<evidence type="ECO:0000313" key="3">
    <source>
        <dbReference type="Proteomes" id="UP000030764"/>
    </source>
</evidence>
<feature type="compositionally biased region" description="Polar residues" evidence="1">
    <location>
        <begin position="151"/>
        <end position="163"/>
    </location>
</feature>
<accession>A0A085M210</accession>
<protein>
    <submittedName>
        <fullName evidence="2">Uncharacterized protein</fullName>
    </submittedName>
</protein>